<feature type="region of interest" description="C-terminal hotdog fold" evidence="8">
    <location>
        <begin position="1175"/>
        <end position="1337"/>
    </location>
</feature>
<dbReference type="Pfam" id="PF00698">
    <property type="entry name" value="Acyl_transf_1"/>
    <property type="match status" value="1"/>
</dbReference>
<dbReference type="CDD" id="cd00833">
    <property type="entry name" value="PKS"/>
    <property type="match status" value="1"/>
</dbReference>
<dbReference type="Gene3D" id="3.90.180.10">
    <property type="entry name" value="Medium-chain alcohol dehydrogenases, catalytic domain"/>
    <property type="match status" value="1"/>
</dbReference>
<feature type="domain" description="PKS/mFAS DH" evidence="11">
    <location>
        <begin position="1017"/>
        <end position="1337"/>
    </location>
</feature>
<dbReference type="InterPro" id="IPR020843">
    <property type="entry name" value="ER"/>
</dbReference>
<dbReference type="OrthoDB" id="329835at2759"/>
<protein>
    <submittedName>
        <fullName evidence="12">Uncharacterized protein</fullName>
    </submittedName>
</protein>
<dbReference type="InterPro" id="IPR014031">
    <property type="entry name" value="Ketoacyl_synth_C"/>
</dbReference>
<keyword evidence="6" id="KW-0511">Multifunctional enzyme</keyword>
<feature type="active site" description="Proton donor; for dehydratase activity" evidence="8">
    <location>
        <position position="1246"/>
    </location>
</feature>
<dbReference type="CDD" id="cd02440">
    <property type="entry name" value="AdoMet_MTases"/>
    <property type="match status" value="1"/>
</dbReference>
<dbReference type="PANTHER" id="PTHR43775">
    <property type="entry name" value="FATTY ACID SYNTHASE"/>
    <property type="match status" value="1"/>
</dbReference>
<dbReference type="InterPro" id="IPR014043">
    <property type="entry name" value="Acyl_transferase_dom"/>
</dbReference>
<dbReference type="SUPFAM" id="SSF50129">
    <property type="entry name" value="GroES-like"/>
    <property type="match status" value="1"/>
</dbReference>
<reference evidence="13" key="1">
    <citation type="journal article" date="2017" name="Nat. Microbiol.">
        <title>Global analysis of biosynthetic gene clusters reveals vast potential of secondary metabolite production in Penicillium species.</title>
        <authorList>
            <person name="Nielsen J.C."/>
            <person name="Grijseels S."/>
            <person name="Prigent S."/>
            <person name="Ji B."/>
            <person name="Dainat J."/>
            <person name="Nielsen K.F."/>
            <person name="Frisvad J.C."/>
            <person name="Workman M."/>
            <person name="Nielsen J."/>
        </authorList>
    </citation>
    <scope>NUCLEOTIDE SEQUENCE [LARGE SCALE GENOMIC DNA]</scope>
    <source>
        <strain evidence="13">IBT 24891</strain>
    </source>
</reference>
<evidence type="ECO:0000256" key="2">
    <source>
        <dbReference type="ARBA" id="ARBA00022553"/>
    </source>
</evidence>
<dbReference type="InterPro" id="IPR011032">
    <property type="entry name" value="GroES-like_sf"/>
</dbReference>
<dbReference type="Pfam" id="PF08659">
    <property type="entry name" value="KR"/>
    <property type="match status" value="1"/>
</dbReference>
<evidence type="ECO:0000256" key="7">
    <source>
        <dbReference type="ARBA" id="ARBA00023315"/>
    </source>
</evidence>
<dbReference type="EMBL" id="MLKD01000013">
    <property type="protein sequence ID" value="OQE20600.1"/>
    <property type="molecule type" value="Genomic_DNA"/>
</dbReference>
<dbReference type="SMART" id="SM00829">
    <property type="entry name" value="PKS_ER"/>
    <property type="match status" value="1"/>
</dbReference>
<dbReference type="Pfam" id="PF00109">
    <property type="entry name" value="ketoacyl-synt"/>
    <property type="match status" value="1"/>
</dbReference>
<keyword evidence="7" id="KW-0012">Acyltransferase</keyword>
<dbReference type="GO" id="GO:0016491">
    <property type="term" value="F:oxidoreductase activity"/>
    <property type="evidence" value="ECO:0007669"/>
    <property type="project" value="UniProtKB-KW"/>
</dbReference>
<dbReference type="InterPro" id="IPR009081">
    <property type="entry name" value="PP-bd_ACP"/>
</dbReference>
<evidence type="ECO:0000256" key="1">
    <source>
        <dbReference type="ARBA" id="ARBA00022450"/>
    </source>
</evidence>
<dbReference type="SMART" id="SM00826">
    <property type="entry name" value="PKS_DH"/>
    <property type="match status" value="1"/>
</dbReference>
<dbReference type="InterPro" id="IPR050091">
    <property type="entry name" value="PKS_NRPS_Biosynth_Enz"/>
</dbReference>
<comment type="caution">
    <text evidence="12">The sequence shown here is derived from an EMBL/GenBank/DDBJ whole genome shotgun (WGS) entry which is preliminary data.</text>
</comment>
<feature type="region of interest" description="N-terminal hotdog fold" evidence="8">
    <location>
        <begin position="1017"/>
        <end position="1149"/>
    </location>
</feature>
<dbReference type="InterPro" id="IPR049900">
    <property type="entry name" value="PKS_mFAS_DH"/>
</dbReference>
<keyword evidence="13" id="KW-1185">Reference proteome</keyword>
<dbReference type="GO" id="GO:0006633">
    <property type="term" value="P:fatty acid biosynthetic process"/>
    <property type="evidence" value="ECO:0007669"/>
    <property type="project" value="InterPro"/>
</dbReference>
<dbReference type="SUPFAM" id="SSF52151">
    <property type="entry name" value="FabD/lysophospholipase-like"/>
    <property type="match status" value="1"/>
</dbReference>
<dbReference type="STRING" id="303698.A0A1V6T3U8"/>
<keyword evidence="2" id="KW-0597">Phosphoprotein</keyword>
<feature type="domain" description="Ketosynthase family 3 (KS3)" evidence="10">
    <location>
        <begin position="20"/>
        <end position="443"/>
    </location>
</feature>
<dbReference type="SMART" id="SM00827">
    <property type="entry name" value="PKS_AT"/>
    <property type="match status" value="1"/>
</dbReference>
<dbReference type="PROSITE" id="PS00606">
    <property type="entry name" value="KS3_1"/>
    <property type="match status" value="1"/>
</dbReference>
<dbReference type="GO" id="GO:1901336">
    <property type="term" value="P:lactone biosynthetic process"/>
    <property type="evidence" value="ECO:0007669"/>
    <property type="project" value="UniProtKB-ARBA"/>
</dbReference>
<dbReference type="Pfam" id="PF14765">
    <property type="entry name" value="PS-DH"/>
    <property type="match status" value="1"/>
</dbReference>
<dbReference type="Gene3D" id="3.40.366.10">
    <property type="entry name" value="Malonyl-Coenzyme A Acyl Carrier Protein, domain 2"/>
    <property type="match status" value="1"/>
</dbReference>
<dbReference type="SUPFAM" id="SSF51735">
    <property type="entry name" value="NAD(P)-binding Rossmann-fold domains"/>
    <property type="match status" value="2"/>
</dbReference>
<dbReference type="InterPro" id="IPR020806">
    <property type="entry name" value="PKS_PP-bd"/>
</dbReference>
<dbReference type="SUPFAM" id="SSF53901">
    <property type="entry name" value="Thiolase-like"/>
    <property type="match status" value="1"/>
</dbReference>
<keyword evidence="1" id="KW-0596">Phosphopantetheine</keyword>
<evidence type="ECO:0000259" key="11">
    <source>
        <dbReference type="PROSITE" id="PS52019"/>
    </source>
</evidence>
<dbReference type="SUPFAM" id="SSF55048">
    <property type="entry name" value="Probable ACP-binding domain of malonyl-CoA ACP transacylase"/>
    <property type="match status" value="1"/>
</dbReference>
<dbReference type="SMART" id="SM00823">
    <property type="entry name" value="PKS_PP"/>
    <property type="match status" value="1"/>
</dbReference>
<dbReference type="InterPro" id="IPR020807">
    <property type="entry name" value="PKS_DH"/>
</dbReference>
<dbReference type="Gene3D" id="3.10.129.110">
    <property type="entry name" value="Polyketide synthase dehydratase"/>
    <property type="match status" value="1"/>
</dbReference>
<dbReference type="Pfam" id="PF00550">
    <property type="entry name" value="PP-binding"/>
    <property type="match status" value="1"/>
</dbReference>
<evidence type="ECO:0000256" key="8">
    <source>
        <dbReference type="PROSITE-ProRule" id="PRU01363"/>
    </source>
</evidence>
<organism evidence="12 13">
    <name type="scientific">Penicillium steckii</name>
    <dbReference type="NCBI Taxonomy" id="303698"/>
    <lineage>
        <taxon>Eukaryota</taxon>
        <taxon>Fungi</taxon>
        <taxon>Dikarya</taxon>
        <taxon>Ascomycota</taxon>
        <taxon>Pezizomycotina</taxon>
        <taxon>Eurotiomycetes</taxon>
        <taxon>Eurotiomycetidae</taxon>
        <taxon>Eurotiales</taxon>
        <taxon>Aspergillaceae</taxon>
        <taxon>Penicillium</taxon>
    </lineage>
</organism>
<dbReference type="CDD" id="cd05195">
    <property type="entry name" value="enoyl_red"/>
    <property type="match status" value="1"/>
</dbReference>
<evidence type="ECO:0000259" key="10">
    <source>
        <dbReference type="PROSITE" id="PS52004"/>
    </source>
</evidence>
<evidence type="ECO:0000313" key="12">
    <source>
        <dbReference type="EMBL" id="OQE20600.1"/>
    </source>
</evidence>
<dbReference type="Pfam" id="PF21089">
    <property type="entry name" value="PKS_DH_N"/>
    <property type="match status" value="1"/>
</dbReference>
<dbReference type="SUPFAM" id="SSF47336">
    <property type="entry name" value="ACP-like"/>
    <property type="match status" value="1"/>
</dbReference>
<dbReference type="PROSITE" id="PS52019">
    <property type="entry name" value="PKS_MFAS_DH"/>
    <property type="match status" value="1"/>
</dbReference>
<keyword evidence="5" id="KW-0560">Oxidoreductase</keyword>
<dbReference type="SUPFAM" id="SSF53335">
    <property type="entry name" value="S-adenosyl-L-methionine-dependent methyltransferases"/>
    <property type="match status" value="1"/>
</dbReference>
<name>A0A1V6T3U8_9EURO</name>
<evidence type="ECO:0000256" key="4">
    <source>
        <dbReference type="ARBA" id="ARBA00022857"/>
    </source>
</evidence>
<sequence>MRSLQEEPYHEFDDAPSDTTEPIAIIGLAAHFAKDAHSVEGLWEVLLQSRSTWSPIPKERFNAEAFYHPDSEHGGTFHVQGGHFLSEDPVHFDSSFFNMTKNEVLTMDPQQRLVMENVYHAIESAGIPLARAIGSNTSVYVSGFNHDYLGILNSDPETAVKYKPTGVSNSIISNRVSWFFDFKGPSMTVDTACSSSLVALHLAVQGLRSRESTMSVVSGVNILQHPIETVGFSHHGLLGRQGRSFSFDSRAEGYARGEGAGTVILKPLSHAVRDGDIIRAVIRETGVSQDGRTPGITVPSGEAQESLIRKVYQRAGLDMRHTRYAEAHGTGTLTGDPIEARALAKAFERSKDEPLFIGSIKSSLGHTEGGSGVASLIKCILTLESGLIPATHDLQNVNPEILAEEWNIEFPSRTMAWPVPGLRRISVNSFGIGGTNAHCVLDDAYNYLKSHGITTSHNTSRTAESENKAKNGFSRLFSEDGEFIFCGLDDSYDSDETISDVEFSETPITQSRATSRATTPLLKPVQVQFFQKPSEQPHIFILTAFDPDGIKRNASSYARYVKRKSLPDWHNSDILQDLSLTLSQRRSLFPWKSFVMANTPKELHWNLSEGNFTKPIRAEVAPNICFVFTGQGAQYSAMGRSLLVYSVFKRSMKEASEYLQRLGSRWVLLEEHLLTGPQSRIDNPKIAQPLCTALQIALIELLASWGLCPTRVIGHSSGEIAAAYCAGKISRESAWKIAYLRGRLSSNNQSTNGRMLAVGQSASQLKIYIQAVRKCHKGELKIACYNSPTNNTVAGDAVLVDALEVALQNDGFVARKVKVKNAYHSSHMEHFANEYLRLMGCLNLGRRLLLPHHVRMFSTLTGEEMTDDYLSAKYWVDNMIFPVRFTDALNMMVSSIENDARGTSNLSYLVEIGPHSTLQSAIKDTLSHEITQGKIKYQAVLSRSDPTLNPLLSTIGFLVASGCEVNIHNINIASSKVQERPARALVDLPSYSFNHTERILYESRLSKSLRFRKYPRHDLFGAPVPDWDPDIPRWRHFVRLEENPWIKHHAITGSYVYPGVGYIVMAIEASRQLAGEKPVAGFQLRQVSIPKALVIPDTKEGVEVCISMITESSSELKMWRRFQISSYNETSETWTKHCTGLVSVDEKVASGFIGATDENDAEARKLRDRFNDAGVVCNSSLDFSKTYDGLLRSGLNFGPLFRNLHEVKVTSHRLGQMTGMVTVPNIAKAMPKQYAQSHLIHPATMDSMIHMIIAAVLDSTGQSSLDKIRLPTFIQDIWVSSDLISTPGHRYEGNASVQRVGFDKFEGHIHIFDSASQNHSISMKNIELTPLETGATDRGERRICTMIEWKPDVNFLDSETACALSKVIDSADHQDLLRTKRLQMVSSILVMDALAELQEIDVTDLQPHHRKFYHWMLHVQQELAGDRIIHLSLREFQDYVHDESWRNDIFAEVKECSAEGELAILMGQNIARIMRQEIDPLQLMFGQENLMEEVYKSSIQLYDLPQHFRNHMSLLRHQHAQLNILEIGGGTGSVTGEVLSILSPKDDPLDGSIASYTFTDISSGFFEKAKEKFQSWKDIMVYQTFDLEKDPAAQGLHMGIYDLIVAGNVIHVSSNLVTTLERLRTLLRPGGQLIMQEGIRQDFLWYPLAFGSLPGWWLGSEDSRQLGPYIPVSDWDSILIDAGFSGVDIEYPSTENEDLSWQSIMVSTALHEKERKPNNVYIVSSGVVKSLEIAKTIAQILEDTDISQATILSTKDLNSIDLRNSVCISLLGFERQTFDSIEERAFLSLKDLLMGCHKLLWVTPDSAEQPFTGIGTGLLRSVRSERSTDGSNLVMLSVSDYSTVAAEDVALWTCGVAKHQFYGQGNKDRHAEYLLRDNIVHIARLRQFEDADNFLASRSTAPPTKITRIGDLQHPVRLEAFRADTAGTRWVNDLQHDNPLSETQVQIETRAVGLNPGFYGPHIPTEAAGVVTAVGRAVQEVTPGDRVVFLIRGTDDGYFQTCTRVEQAFVIKVHSDIPLEIAASLPADFVTVSYGLGYSARLSSTDTVLIHDGSSSLGQIAIQYAQVTGATIYTTVSSASDSQFLNETYGIPQGNILSHNNPSFCKGIMRCTSDAGVDVVFSTLTGECQGESLLCLSAFGRFVNASGEVFQPHPRFTPSSVLQSMSISNIDIGSLLRHQPSIVREGIEEALRLYAKCKLKQVTPLNVQRFSQINPDNIRQLNQRSHDKTVFILDPSDPIPVVPDPLSPLQFVNTASYVLAGGLGGLGRSIARWMATRGAKSLIFLSRSKTISEAATRTISDLENMGCMAHVINCDIVDRPRLRKVLEDCNRNLPPIKGCIQCSMVLQDGTFEGMSFEAWNAAIRPKVQGSWNLHDVLPSDLNFFVMLSSVAGIFGNRGQANYAAGNTFQDALAAFRLSQGMKASVIDVGSVSGVGWVAENRQKMSVSGENLFELLDENDLHSTIEFMIDPRHDKWRNGESQQDSQLILGLPTAELRRQHCIALPAYLNFSLFTHQRTTTVTGHHETGEQNTVSINTLLAATTVFSEAVAVVSDGIVEKLSALLAIPATDIDRQRFGFDCIDSLVAMEFRSWIRKELNAEVSVLDIMGAQNIQALSEKIAGNRKGG</sequence>
<dbReference type="InterPro" id="IPR013217">
    <property type="entry name" value="Methyltransf_12"/>
</dbReference>
<dbReference type="PANTHER" id="PTHR43775:SF29">
    <property type="entry name" value="ASPERFURANONE POLYKETIDE SYNTHASE AFOG-RELATED"/>
    <property type="match status" value="1"/>
</dbReference>
<dbReference type="InterPro" id="IPR029063">
    <property type="entry name" value="SAM-dependent_MTases_sf"/>
</dbReference>
<dbReference type="InterPro" id="IPR057326">
    <property type="entry name" value="KR_dom"/>
</dbReference>
<dbReference type="InterPro" id="IPR001227">
    <property type="entry name" value="Ac_transferase_dom_sf"/>
</dbReference>
<dbReference type="InterPro" id="IPR014030">
    <property type="entry name" value="Ketoacyl_synth_N"/>
</dbReference>
<dbReference type="InterPro" id="IPR016035">
    <property type="entry name" value="Acyl_Trfase/lysoPLipase"/>
</dbReference>
<dbReference type="Gene3D" id="3.40.50.720">
    <property type="entry name" value="NAD(P)-binding Rossmann-like Domain"/>
    <property type="match status" value="2"/>
</dbReference>
<dbReference type="PROSITE" id="PS52004">
    <property type="entry name" value="KS3_2"/>
    <property type="match status" value="1"/>
</dbReference>
<dbReference type="Pfam" id="PF08242">
    <property type="entry name" value="Methyltransf_12"/>
    <property type="match status" value="1"/>
</dbReference>
<keyword evidence="4" id="KW-0521">NADP</keyword>
<dbReference type="InterPro" id="IPR036291">
    <property type="entry name" value="NAD(P)-bd_dom_sf"/>
</dbReference>
<dbReference type="InterPro" id="IPR049551">
    <property type="entry name" value="PKS_DH_C"/>
</dbReference>
<evidence type="ECO:0000313" key="13">
    <source>
        <dbReference type="Proteomes" id="UP000191285"/>
    </source>
</evidence>
<dbReference type="SMART" id="SM00822">
    <property type="entry name" value="PKS_KR"/>
    <property type="match status" value="1"/>
</dbReference>
<dbReference type="InterPro" id="IPR018201">
    <property type="entry name" value="Ketoacyl_synth_AS"/>
</dbReference>
<dbReference type="GO" id="GO:0031177">
    <property type="term" value="F:phosphopantetheine binding"/>
    <property type="evidence" value="ECO:0007669"/>
    <property type="project" value="InterPro"/>
</dbReference>
<dbReference type="PROSITE" id="PS50075">
    <property type="entry name" value="CARRIER"/>
    <property type="match status" value="1"/>
</dbReference>
<dbReference type="Pfam" id="PF02801">
    <property type="entry name" value="Ketoacyl-synt_C"/>
    <property type="match status" value="1"/>
</dbReference>
<feature type="active site" description="Proton acceptor; for dehydratase activity" evidence="8">
    <location>
        <position position="1049"/>
    </location>
</feature>
<dbReference type="InterPro" id="IPR036736">
    <property type="entry name" value="ACP-like_sf"/>
</dbReference>
<dbReference type="InterPro" id="IPR042104">
    <property type="entry name" value="PKS_dehydratase_sf"/>
</dbReference>
<evidence type="ECO:0000256" key="3">
    <source>
        <dbReference type="ARBA" id="ARBA00022679"/>
    </source>
</evidence>
<dbReference type="SMART" id="SM00825">
    <property type="entry name" value="PKS_KS"/>
    <property type="match status" value="1"/>
</dbReference>
<gene>
    <name evidence="12" type="ORF">PENSTE_c013G04842</name>
</gene>
<dbReference type="InterPro" id="IPR049552">
    <property type="entry name" value="PKS_DH_N"/>
</dbReference>
<dbReference type="GO" id="GO:0004315">
    <property type="term" value="F:3-oxoacyl-[acyl-carrier-protein] synthase activity"/>
    <property type="evidence" value="ECO:0007669"/>
    <property type="project" value="InterPro"/>
</dbReference>
<evidence type="ECO:0000256" key="5">
    <source>
        <dbReference type="ARBA" id="ARBA00023002"/>
    </source>
</evidence>
<evidence type="ECO:0000259" key="9">
    <source>
        <dbReference type="PROSITE" id="PS50075"/>
    </source>
</evidence>
<accession>A0A1V6T3U8</accession>
<dbReference type="GO" id="GO:0030639">
    <property type="term" value="P:polyketide biosynthetic process"/>
    <property type="evidence" value="ECO:0007669"/>
    <property type="project" value="UniProtKB-ARBA"/>
</dbReference>
<dbReference type="InterPro" id="IPR020841">
    <property type="entry name" value="PKS_Beta-ketoAc_synthase_dom"/>
</dbReference>
<dbReference type="Proteomes" id="UP000191285">
    <property type="component" value="Unassembled WGS sequence"/>
</dbReference>
<evidence type="ECO:0000256" key="6">
    <source>
        <dbReference type="ARBA" id="ARBA00023268"/>
    </source>
</evidence>
<feature type="domain" description="Carrier" evidence="9">
    <location>
        <begin position="2546"/>
        <end position="2622"/>
    </location>
</feature>
<dbReference type="Gene3D" id="3.40.50.150">
    <property type="entry name" value="Vaccinia Virus protein VP39"/>
    <property type="match status" value="1"/>
</dbReference>
<keyword evidence="3" id="KW-0808">Transferase</keyword>
<dbReference type="GO" id="GO:0004312">
    <property type="term" value="F:fatty acid synthase activity"/>
    <property type="evidence" value="ECO:0007669"/>
    <property type="project" value="TreeGrafter"/>
</dbReference>
<proteinExistence type="predicted"/>
<dbReference type="InterPro" id="IPR013968">
    <property type="entry name" value="PKS_KR"/>
</dbReference>
<dbReference type="InterPro" id="IPR016036">
    <property type="entry name" value="Malonyl_transacylase_ACP-bd"/>
</dbReference>
<dbReference type="InterPro" id="IPR016039">
    <property type="entry name" value="Thiolase-like"/>
</dbReference>
<dbReference type="Gene3D" id="3.40.47.10">
    <property type="match status" value="1"/>
</dbReference>